<feature type="transmembrane region" description="Helical" evidence="7">
    <location>
        <begin position="412"/>
        <end position="433"/>
    </location>
</feature>
<organism evidence="9 10">
    <name type="scientific">Filobasidium floriforme</name>
    <dbReference type="NCBI Taxonomy" id="5210"/>
    <lineage>
        <taxon>Eukaryota</taxon>
        <taxon>Fungi</taxon>
        <taxon>Dikarya</taxon>
        <taxon>Basidiomycota</taxon>
        <taxon>Agaricomycotina</taxon>
        <taxon>Tremellomycetes</taxon>
        <taxon>Filobasidiales</taxon>
        <taxon>Filobasidiaceae</taxon>
        <taxon>Filobasidium</taxon>
    </lineage>
</organism>
<evidence type="ECO:0000256" key="5">
    <source>
        <dbReference type="ARBA" id="ARBA00023136"/>
    </source>
</evidence>
<name>A0A8K0JFN4_9TREE</name>
<dbReference type="PROSITE" id="PS50850">
    <property type="entry name" value="MFS"/>
    <property type="match status" value="1"/>
</dbReference>
<dbReference type="OrthoDB" id="1935484at2759"/>
<dbReference type="PANTHER" id="PTHR43791:SF65">
    <property type="entry name" value="MAJOR FACILITATOR SUPERFAMILY (MFS) PROFILE DOMAIN-CONTAINING PROTEIN-RELATED"/>
    <property type="match status" value="1"/>
</dbReference>
<keyword evidence="3 7" id="KW-0812">Transmembrane</keyword>
<keyword evidence="5 7" id="KW-0472">Membrane</keyword>
<feature type="transmembrane region" description="Helical" evidence="7">
    <location>
        <begin position="439"/>
        <end position="458"/>
    </location>
</feature>
<evidence type="ECO:0000313" key="9">
    <source>
        <dbReference type="EMBL" id="KAG7528255.1"/>
    </source>
</evidence>
<evidence type="ECO:0000256" key="4">
    <source>
        <dbReference type="ARBA" id="ARBA00022989"/>
    </source>
</evidence>
<proteinExistence type="predicted"/>
<dbReference type="InterPro" id="IPR036259">
    <property type="entry name" value="MFS_trans_sf"/>
</dbReference>
<evidence type="ECO:0000256" key="3">
    <source>
        <dbReference type="ARBA" id="ARBA00022692"/>
    </source>
</evidence>
<dbReference type="AlphaFoldDB" id="A0A8K0JFN4"/>
<evidence type="ECO:0000256" key="2">
    <source>
        <dbReference type="ARBA" id="ARBA00022448"/>
    </source>
</evidence>
<feature type="region of interest" description="Disordered" evidence="6">
    <location>
        <begin position="19"/>
        <end position="50"/>
    </location>
</feature>
<accession>A0A8K0JFN4</accession>
<dbReference type="FunFam" id="1.20.1250.20:FF:000106">
    <property type="entry name" value="MFS transporter, putative"/>
    <property type="match status" value="1"/>
</dbReference>
<evidence type="ECO:0000256" key="7">
    <source>
        <dbReference type="SAM" id="Phobius"/>
    </source>
</evidence>
<comment type="subcellular location">
    <subcellularLocation>
        <location evidence="1">Membrane</location>
        <topology evidence="1">Multi-pass membrane protein</topology>
    </subcellularLocation>
</comment>
<feature type="compositionally biased region" description="Polar residues" evidence="6">
    <location>
        <begin position="23"/>
        <end position="32"/>
    </location>
</feature>
<sequence length="567" mass="64057">MSIPAPHVVDTHAVTVRDPINVQIRSASPSSPRESDDEKSLGLSPDTELNKHDVVGYQSSSAYSSEDDLINKFFEPPDSYESKHRWDPKATWTKEEETKIRRTLDFKVAFVACVCFAALQLDRGNISNALSDNFIKDIHMTTNDYNTGMTIFYVCFLAAELPSQLISKKLGSDVWIPIQMMSWSIVAMAQFALKNKTGFYVTRALLGLIEGGFIADTILYLSYYYTSAELTIRLSFFWVSLTATNIIGALLAAGLLKMRGIAGLPGWAWLFMLEGILTFFVGLFAFFYLPASPTQTVTRWRKKPWFNAREETIIVNRVLRDDPTKSDMHNREGLSLTDLKRSLLDFDMWPVYLLGLTTYLAPATVGAYFTLTLRSLGFNTFHTNLLTIPSSVLFILNNLALSFSSKRFKDRLGIASIGSWWQLILLLVLVVIPDSTDKWAKWAILSLLLAYPYAHPILVSMQSSNAGSVRTRTVASSVYNMFVQACSLVASNVYRTNDAPYYKRGNKVLLGIVAGNLVLFGFAKGYYIYKNRSRARIWDAWTHEEKAHYLATTEDKGNKKLNFRFEH</sequence>
<protein>
    <recommendedName>
        <fullName evidence="8">Major facilitator superfamily (MFS) profile domain-containing protein</fullName>
    </recommendedName>
</protein>
<feature type="transmembrane region" description="Helical" evidence="7">
    <location>
        <begin position="508"/>
        <end position="529"/>
    </location>
</feature>
<feature type="transmembrane region" description="Helical" evidence="7">
    <location>
        <begin position="268"/>
        <end position="289"/>
    </location>
</feature>
<dbReference type="Proteomes" id="UP000812966">
    <property type="component" value="Unassembled WGS sequence"/>
</dbReference>
<gene>
    <name evidence="9" type="ORF">FFLO_06287</name>
</gene>
<dbReference type="GO" id="GO:0016020">
    <property type="term" value="C:membrane"/>
    <property type="evidence" value="ECO:0007669"/>
    <property type="project" value="UniProtKB-SubCell"/>
</dbReference>
<feature type="transmembrane region" description="Helical" evidence="7">
    <location>
        <begin position="349"/>
        <end position="369"/>
    </location>
</feature>
<evidence type="ECO:0000256" key="6">
    <source>
        <dbReference type="SAM" id="MobiDB-lite"/>
    </source>
</evidence>
<feature type="domain" description="Major facilitator superfamily (MFS) profile" evidence="8">
    <location>
        <begin position="108"/>
        <end position="533"/>
    </location>
</feature>
<keyword evidence="4 7" id="KW-1133">Transmembrane helix</keyword>
<dbReference type="SUPFAM" id="SSF103473">
    <property type="entry name" value="MFS general substrate transporter"/>
    <property type="match status" value="1"/>
</dbReference>
<dbReference type="EMBL" id="JABELV010000195">
    <property type="protein sequence ID" value="KAG7528255.1"/>
    <property type="molecule type" value="Genomic_DNA"/>
</dbReference>
<feature type="transmembrane region" description="Helical" evidence="7">
    <location>
        <begin position="236"/>
        <end position="256"/>
    </location>
</feature>
<evidence type="ECO:0000259" key="8">
    <source>
        <dbReference type="PROSITE" id="PS50850"/>
    </source>
</evidence>
<evidence type="ECO:0000313" key="10">
    <source>
        <dbReference type="Proteomes" id="UP000812966"/>
    </source>
</evidence>
<dbReference type="InterPro" id="IPR011701">
    <property type="entry name" value="MFS"/>
</dbReference>
<feature type="transmembrane region" description="Helical" evidence="7">
    <location>
        <begin position="478"/>
        <end position="496"/>
    </location>
</feature>
<comment type="caution">
    <text evidence="9">The sequence shown here is derived from an EMBL/GenBank/DDBJ whole genome shotgun (WGS) entry which is preliminary data.</text>
</comment>
<reference evidence="9" key="1">
    <citation type="submission" date="2020-04" db="EMBL/GenBank/DDBJ databases">
        <title>Analysis of mating type loci in Filobasidium floriforme.</title>
        <authorList>
            <person name="Nowrousian M."/>
        </authorList>
    </citation>
    <scope>NUCLEOTIDE SEQUENCE</scope>
    <source>
        <strain evidence="9">CBS 6242</strain>
    </source>
</reference>
<dbReference type="GO" id="GO:0022857">
    <property type="term" value="F:transmembrane transporter activity"/>
    <property type="evidence" value="ECO:0007669"/>
    <property type="project" value="InterPro"/>
</dbReference>
<dbReference type="Pfam" id="PF07690">
    <property type="entry name" value="MFS_1"/>
    <property type="match status" value="1"/>
</dbReference>
<feature type="transmembrane region" description="Helical" evidence="7">
    <location>
        <begin position="381"/>
        <end position="400"/>
    </location>
</feature>
<feature type="transmembrane region" description="Helical" evidence="7">
    <location>
        <begin position="205"/>
        <end position="224"/>
    </location>
</feature>
<dbReference type="InterPro" id="IPR020846">
    <property type="entry name" value="MFS_dom"/>
</dbReference>
<dbReference type="PANTHER" id="PTHR43791">
    <property type="entry name" value="PERMEASE-RELATED"/>
    <property type="match status" value="1"/>
</dbReference>
<dbReference type="Gene3D" id="1.20.1250.20">
    <property type="entry name" value="MFS general substrate transporter like domains"/>
    <property type="match status" value="1"/>
</dbReference>
<keyword evidence="2" id="KW-0813">Transport</keyword>
<evidence type="ECO:0000256" key="1">
    <source>
        <dbReference type="ARBA" id="ARBA00004141"/>
    </source>
</evidence>
<keyword evidence="10" id="KW-1185">Reference proteome</keyword>